<keyword evidence="8" id="KW-0862">Zinc</keyword>
<dbReference type="Gene3D" id="3.30.70.360">
    <property type="match status" value="1"/>
</dbReference>
<accession>A0A1Y5RY13</accession>
<evidence type="ECO:0000256" key="9">
    <source>
        <dbReference type="ARBA" id="ARBA00023285"/>
    </source>
</evidence>
<dbReference type="PANTHER" id="PTHR43808">
    <property type="entry name" value="ACETYLORNITHINE DEACETYLASE"/>
    <property type="match status" value="1"/>
</dbReference>
<dbReference type="InterPro" id="IPR011650">
    <property type="entry name" value="Peptidase_M20_dimer"/>
</dbReference>
<dbReference type="Pfam" id="PF07687">
    <property type="entry name" value="M20_dimer"/>
    <property type="match status" value="1"/>
</dbReference>
<dbReference type="Gene3D" id="3.40.630.10">
    <property type="entry name" value="Zn peptidases"/>
    <property type="match status" value="1"/>
</dbReference>
<keyword evidence="5" id="KW-0028">Amino-acid biosynthesis</keyword>
<evidence type="ECO:0000259" key="10">
    <source>
        <dbReference type="Pfam" id="PF07687"/>
    </source>
</evidence>
<dbReference type="SUPFAM" id="SSF55031">
    <property type="entry name" value="Bacterial exopeptidase dimerisation domain"/>
    <property type="match status" value="1"/>
</dbReference>
<sequence>MATALTSRQLVETLVGFDTTSFRSNLQLIEWVADYLSGFGIESRLIPDETGQKANLYAVVGPADKGGIVLSGHSDVVPVEGQPWDSDPFTVVERDGRLFGRGTADMKSFIACSLALVPELVKRPLKTPVRFAFSYDEEIGCVGVHGVIRHIEHDGPVPEIVIVGEPTEMKVVNAHKGTMATNTTVRGLEAHSSAPQTGVNAIAYAAELVAWLGRTQEELIAGAPADSPFVPPYTTINVGTIKGGTARNIIPRECTFQWDCRSIPEDDGPTIRRRFDDYAEQVLLPRMRAIHPGAEIVSETRATVTPLRPETDSPAEALVKRLAGRNDTEVVSYATEGGLFQGTGSSTVVCGPGNIREAHKPNEWIALDQIAACDRFMRRLAEHVREN</sequence>
<keyword evidence="3" id="KW-0963">Cytoplasm</keyword>
<comment type="cofactor">
    <cofactor evidence="1">
        <name>Zn(2+)</name>
        <dbReference type="ChEBI" id="CHEBI:29105"/>
    </cofactor>
</comment>
<dbReference type="PANTHER" id="PTHR43808:SF31">
    <property type="entry name" value="N-ACETYL-L-CITRULLINE DEACETYLASE"/>
    <property type="match status" value="1"/>
</dbReference>
<dbReference type="InterPro" id="IPR002933">
    <property type="entry name" value="Peptidase_M20"/>
</dbReference>
<evidence type="ECO:0000256" key="7">
    <source>
        <dbReference type="ARBA" id="ARBA00022801"/>
    </source>
</evidence>
<dbReference type="GO" id="GO:0046872">
    <property type="term" value="F:metal ion binding"/>
    <property type="evidence" value="ECO:0007669"/>
    <property type="project" value="UniProtKB-KW"/>
</dbReference>
<evidence type="ECO:0000256" key="5">
    <source>
        <dbReference type="ARBA" id="ARBA00022605"/>
    </source>
</evidence>
<dbReference type="FunCoup" id="A0A1Y5RY13">
    <property type="interactions" value="291"/>
</dbReference>
<dbReference type="CDD" id="cd03894">
    <property type="entry name" value="M20_ArgE"/>
    <property type="match status" value="1"/>
</dbReference>
<dbReference type="AlphaFoldDB" id="A0A1Y5RY13"/>
<dbReference type="GO" id="GO:0006526">
    <property type="term" value="P:L-arginine biosynthetic process"/>
    <property type="evidence" value="ECO:0007669"/>
    <property type="project" value="UniProtKB-KW"/>
</dbReference>
<dbReference type="Pfam" id="PF01546">
    <property type="entry name" value="Peptidase_M20"/>
    <property type="match status" value="1"/>
</dbReference>
<name>A0A1Y5RY13_9PROT</name>
<feature type="domain" description="Peptidase M20 dimerisation" evidence="10">
    <location>
        <begin position="173"/>
        <end position="284"/>
    </location>
</feature>
<evidence type="ECO:0000256" key="2">
    <source>
        <dbReference type="ARBA" id="ARBA00005691"/>
    </source>
</evidence>
<evidence type="ECO:0000313" key="12">
    <source>
        <dbReference type="Proteomes" id="UP000193200"/>
    </source>
</evidence>
<dbReference type="InterPro" id="IPR001261">
    <property type="entry name" value="ArgE/DapE_CS"/>
</dbReference>
<protein>
    <submittedName>
        <fullName evidence="11">Acetylornithine deacetylase</fullName>
        <ecNumber evidence="11">3.5.1.16</ecNumber>
    </submittedName>
</protein>
<dbReference type="NCBIfam" id="TIGR01892">
    <property type="entry name" value="AcOrn-deacetyl"/>
    <property type="match status" value="1"/>
</dbReference>
<dbReference type="EC" id="3.5.1.16" evidence="11"/>
<keyword evidence="7 11" id="KW-0378">Hydrolase</keyword>
<evidence type="ECO:0000256" key="4">
    <source>
        <dbReference type="ARBA" id="ARBA00022571"/>
    </source>
</evidence>
<keyword evidence="4" id="KW-0055">Arginine biosynthesis</keyword>
<keyword evidence="9" id="KW-0170">Cobalt</keyword>
<dbReference type="Proteomes" id="UP000193200">
    <property type="component" value="Unassembled WGS sequence"/>
</dbReference>
<evidence type="ECO:0000256" key="8">
    <source>
        <dbReference type="ARBA" id="ARBA00022833"/>
    </source>
</evidence>
<dbReference type="InParanoid" id="A0A1Y5RY13"/>
<evidence type="ECO:0000313" key="11">
    <source>
        <dbReference type="EMBL" id="SLN25536.1"/>
    </source>
</evidence>
<dbReference type="InterPro" id="IPR036264">
    <property type="entry name" value="Bact_exopeptidase_dim_dom"/>
</dbReference>
<dbReference type="GO" id="GO:0008777">
    <property type="term" value="F:acetylornithine deacetylase activity"/>
    <property type="evidence" value="ECO:0007669"/>
    <property type="project" value="UniProtKB-EC"/>
</dbReference>
<keyword evidence="6" id="KW-0479">Metal-binding</keyword>
<dbReference type="NCBIfam" id="NF005710">
    <property type="entry name" value="PRK07522.1"/>
    <property type="match status" value="1"/>
</dbReference>
<comment type="similarity">
    <text evidence="2">Belongs to the peptidase M20A family. ArgE subfamily.</text>
</comment>
<evidence type="ECO:0000256" key="3">
    <source>
        <dbReference type="ARBA" id="ARBA00022490"/>
    </source>
</evidence>
<reference evidence="11 12" key="1">
    <citation type="submission" date="2017-03" db="EMBL/GenBank/DDBJ databases">
        <authorList>
            <person name="Afonso C.L."/>
            <person name="Miller P.J."/>
            <person name="Scott M.A."/>
            <person name="Spackman E."/>
            <person name="Goraichik I."/>
            <person name="Dimitrov K.M."/>
            <person name="Suarez D.L."/>
            <person name="Swayne D.E."/>
        </authorList>
    </citation>
    <scope>NUCLEOTIDE SEQUENCE [LARGE SCALE GENOMIC DNA]</scope>
    <source>
        <strain evidence="11 12">CECT 7691</strain>
    </source>
</reference>
<dbReference type="SUPFAM" id="SSF53187">
    <property type="entry name" value="Zn-dependent exopeptidases"/>
    <property type="match status" value="1"/>
</dbReference>
<gene>
    <name evidence="11" type="primary">argE_1</name>
    <name evidence="11" type="ORF">OCH7691_00761</name>
</gene>
<evidence type="ECO:0000256" key="1">
    <source>
        <dbReference type="ARBA" id="ARBA00001947"/>
    </source>
</evidence>
<dbReference type="RefSeq" id="WP_217807777.1">
    <property type="nucleotide sequence ID" value="NZ_FWFR01000001.1"/>
</dbReference>
<dbReference type="PROSITE" id="PS00759">
    <property type="entry name" value="ARGE_DAPE_CPG2_2"/>
    <property type="match status" value="1"/>
</dbReference>
<keyword evidence="12" id="KW-1185">Reference proteome</keyword>
<dbReference type="InterPro" id="IPR050072">
    <property type="entry name" value="Peptidase_M20A"/>
</dbReference>
<dbReference type="EMBL" id="FWFR01000001">
    <property type="protein sequence ID" value="SLN25536.1"/>
    <property type="molecule type" value="Genomic_DNA"/>
</dbReference>
<dbReference type="InterPro" id="IPR010169">
    <property type="entry name" value="AcOrn-deacetyl"/>
</dbReference>
<organism evidence="11 12">
    <name type="scientific">Oceanibacterium hippocampi</name>
    <dbReference type="NCBI Taxonomy" id="745714"/>
    <lineage>
        <taxon>Bacteria</taxon>
        <taxon>Pseudomonadati</taxon>
        <taxon>Pseudomonadota</taxon>
        <taxon>Alphaproteobacteria</taxon>
        <taxon>Sneathiellales</taxon>
        <taxon>Sneathiellaceae</taxon>
        <taxon>Oceanibacterium</taxon>
    </lineage>
</organism>
<evidence type="ECO:0000256" key="6">
    <source>
        <dbReference type="ARBA" id="ARBA00022723"/>
    </source>
</evidence>
<proteinExistence type="inferred from homology"/>